<evidence type="ECO:0000313" key="2">
    <source>
        <dbReference type="EMBL" id="EKC59795.1"/>
    </source>
</evidence>
<feature type="transmembrane region" description="Helical" evidence="1">
    <location>
        <begin position="355"/>
        <end position="374"/>
    </location>
</feature>
<feature type="transmembrane region" description="Helical" evidence="1">
    <location>
        <begin position="179"/>
        <end position="195"/>
    </location>
</feature>
<feature type="transmembrane region" description="Helical" evidence="1">
    <location>
        <begin position="249"/>
        <end position="268"/>
    </location>
</feature>
<feature type="transmembrane region" description="Helical" evidence="1">
    <location>
        <begin position="25"/>
        <end position="50"/>
    </location>
</feature>
<feature type="transmembrane region" description="Helical" evidence="1">
    <location>
        <begin position="200"/>
        <end position="217"/>
    </location>
</feature>
<comment type="caution">
    <text evidence="2">The sequence shown here is derived from an EMBL/GenBank/DDBJ whole genome shotgun (WGS) entry which is preliminary data.</text>
</comment>
<dbReference type="PANTHER" id="PTHR37422:SF13">
    <property type="entry name" value="LIPOPOLYSACCHARIDE BIOSYNTHESIS PROTEIN PA4999-RELATED"/>
    <property type="match status" value="1"/>
</dbReference>
<proteinExistence type="predicted"/>
<dbReference type="AlphaFoldDB" id="K1T131"/>
<reference evidence="2" key="1">
    <citation type="journal article" date="2013" name="Environ. Microbiol.">
        <title>Microbiota from the distal guts of lean and obese adolescents exhibit partial functional redundancy besides clear differences in community structure.</title>
        <authorList>
            <person name="Ferrer M."/>
            <person name="Ruiz A."/>
            <person name="Lanza F."/>
            <person name="Haange S.B."/>
            <person name="Oberbach A."/>
            <person name="Till H."/>
            <person name="Bargiela R."/>
            <person name="Campoy C."/>
            <person name="Segura M.T."/>
            <person name="Richter M."/>
            <person name="von Bergen M."/>
            <person name="Seifert J."/>
            <person name="Suarez A."/>
        </authorList>
    </citation>
    <scope>NUCLEOTIDE SEQUENCE</scope>
</reference>
<keyword evidence="1" id="KW-0472">Membrane</keyword>
<dbReference type="InterPro" id="IPR051533">
    <property type="entry name" value="WaaL-like"/>
</dbReference>
<keyword evidence="1" id="KW-1133">Transmembrane helix</keyword>
<dbReference type="EMBL" id="AJWZ01006433">
    <property type="protein sequence ID" value="EKC59795.1"/>
    <property type="molecule type" value="Genomic_DNA"/>
</dbReference>
<feature type="transmembrane region" description="Helical" evidence="1">
    <location>
        <begin position="56"/>
        <end position="75"/>
    </location>
</feature>
<feature type="transmembrane region" description="Helical" evidence="1">
    <location>
        <begin position="223"/>
        <end position="242"/>
    </location>
</feature>
<protein>
    <submittedName>
        <fullName evidence="2">Uncharacterized protein</fullName>
    </submittedName>
</protein>
<accession>K1T131</accession>
<feature type="transmembrane region" description="Helical" evidence="1">
    <location>
        <begin position="386"/>
        <end position="419"/>
    </location>
</feature>
<dbReference type="InterPro" id="IPR049504">
    <property type="entry name" value="O-antigen_lig"/>
</dbReference>
<sequence>MIIYVKGIFFGGIMQKVNGFINKNLNLIITIFIIIQPILDLVVSLSLNVFHVGLNLGMIVRMFFLVFMSYVVFFIKGKRKYLLVYFFILLFYSLGYFLSLDSNYFMSNLHGLLRTFYFPLMLILFLNIKDIKIDNKILVMTMFIYIILIFIAVVTNTGFNSYDIAKKGSLGWFNSTNEISGIISILLPITVAQFMNKKNIVIKVVLSLIFIFVIGEIGTKTPVLSLLITFLVSFIYFMIRSLKKKNYKIFAGLLIILTSVTVTSFLVVPKTNFYKNIMIHVKYLKLDSVDDIFENDYVFDHFIFSQRITFLKNTSNRYDKASLKNKLFGIGYVNKNGKEYKAIEMDYYDVFYNHGILGFILYFSVYIYSLYLVFKNLVKKIDFKQLMEYLSLILVLILSLHSGHIITTPAVCIYVVIILKKLINNKANFMNE</sequence>
<dbReference type="Pfam" id="PF13425">
    <property type="entry name" value="O-antigen_lig"/>
    <property type="match status" value="2"/>
</dbReference>
<keyword evidence="1" id="KW-0812">Transmembrane</keyword>
<evidence type="ECO:0000256" key="1">
    <source>
        <dbReference type="SAM" id="Phobius"/>
    </source>
</evidence>
<feature type="transmembrane region" description="Helical" evidence="1">
    <location>
        <begin position="82"/>
        <end position="99"/>
    </location>
</feature>
<feature type="transmembrane region" description="Helical" evidence="1">
    <location>
        <begin position="137"/>
        <end position="159"/>
    </location>
</feature>
<dbReference type="PANTHER" id="PTHR37422">
    <property type="entry name" value="TEICHURONIC ACID BIOSYNTHESIS PROTEIN TUAE"/>
    <property type="match status" value="1"/>
</dbReference>
<feature type="transmembrane region" description="Helical" evidence="1">
    <location>
        <begin position="111"/>
        <end position="128"/>
    </location>
</feature>
<name>K1T131_9ZZZZ</name>
<gene>
    <name evidence="2" type="ORF">OBE_09310</name>
</gene>
<organism evidence="2">
    <name type="scientific">human gut metagenome</name>
    <dbReference type="NCBI Taxonomy" id="408170"/>
    <lineage>
        <taxon>unclassified sequences</taxon>
        <taxon>metagenomes</taxon>
        <taxon>organismal metagenomes</taxon>
    </lineage>
</organism>